<sequence length="294" mass="33935">MKKVIPFKIPKSSKEFVRFQEDRLPYFYDKLHQHPQIQLSCILRGEGKLLVGDYLGRFKPGNIFLLGRDVPHVFRSDKVYYDADTQLECHALTVFFEIEALGQSFWEADELQEARAFLGKLKGCYQVQGINQAVFVRQIEQLRGKTGLNKMLAGLQLLHVLLQEARLERLNLDDQVQDLSEREGRRMDQVLHFLMEHSYRAIPLEEAAAVANLSREAFCRFFKERTRKTFTAFLNEIRIGNACQLLLQEDATVASVAYGAGFSNLSHFNRVFKNQIGCSPKVYRQSGRAELQLR</sequence>
<keyword evidence="3" id="KW-0804">Transcription</keyword>
<evidence type="ECO:0000313" key="6">
    <source>
        <dbReference type="Proteomes" id="UP000245466"/>
    </source>
</evidence>
<dbReference type="PROSITE" id="PS00041">
    <property type="entry name" value="HTH_ARAC_FAMILY_1"/>
    <property type="match status" value="1"/>
</dbReference>
<keyword evidence="6" id="KW-1185">Reference proteome</keyword>
<dbReference type="PROSITE" id="PS01124">
    <property type="entry name" value="HTH_ARAC_FAMILY_2"/>
    <property type="match status" value="1"/>
</dbReference>
<name>A0A2U1B0S1_9BACT</name>
<dbReference type="Proteomes" id="UP000245466">
    <property type="component" value="Unassembled WGS sequence"/>
</dbReference>
<dbReference type="PRINTS" id="PR00032">
    <property type="entry name" value="HTHARAC"/>
</dbReference>
<dbReference type="GO" id="GO:0043565">
    <property type="term" value="F:sequence-specific DNA binding"/>
    <property type="evidence" value="ECO:0007669"/>
    <property type="project" value="InterPro"/>
</dbReference>
<dbReference type="PANTHER" id="PTHR43280">
    <property type="entry name" value="ARAC-FAMILY TRANSCRIPTIONAL REGULATOR"/>
    <property type="match status" value="1"/>
</dbReference>
<evidence type="ECO:0000256" key="2">
    <source>
        <dbReference type="ARBA" id="ARBA00023125"/>
    </source>
</evidence>
<dbReference type="SUPFAM" id="SSF51182">
    <property type="entry name" value="RmlC-like cupins"/>
    <property type="match status" value="1"/>
</dbReference>
<evidence type="ECO:0000256" key="3">
    <source>
        <dbReference type="ARBA" id="ARBA00023163"/>
    </source>
</evidence>
<keyword evidence="1" id="KW-0805">Transcription regulation</keyword>
<proteinExistence type="predicted"/>
<dbReference type="PANTHER" id="PTHR43280:SF27">
    <property type="entry name" value="TRANSCRIPTIONAL REGULATOR MTLR"/>
    <property type="match status" value="1"/>
</dbReference>
<dbReference type="GO" id="GO:0003700">
    <property type="term" value="F:DNA-binding transcription factor activity"/>
    <property type="evidence" value="ECO:0007669"/>
    <property type="project" value="InterPro"/>
</dbReference>
<dbReference type="Pfam" id="PF02311">
    <property type="entry name" value="AraC_binding"/>
    <property type="match status" value="1"/>
</dbReference>
<gene>
    <name evidence="5" type="ORF">C8E01_103155</name>
</gene>
<dbReference type="InterPro" id="IPR009057">
    <property type="entry name" value="Homeodomain-like_sf"/>
</dbReference>
<dbReference type="InterPro" id="IPR014710">
    <property type="entry name" value="RmlC-like_jellyroll"/>
</dbReference>
<dbReference type="InterPro" id="IPR011051">
    <property type="entry name" value="RmlC_Cupin_sf"/>
</dbReference>
<dbReference type="EMBL" id="QEKI01000003">
    <property type="protein sequence ID" value="PVY42289.1"/>
    <property type="molecule type" value="Genomic_DNA"/>
</dbReference>
<dbReference type="InterPro" id="IPR003313">
    <property type="entry name" value="AraC-bd"/>
</dbReference>
<accession>A0A2U1B0S1</accession>
<dbReference type="SUPFAM" id="SSF46689">
    <property type="entry name" value="Homeodomain-like"/>
    <property type="match status" value="2"/>
</dbReference>
<dbReference type="SMART" id="SM00342">
    <property type="entry name" value="HTH_ARAC"/>
    <property type="match status" value="1"/>
</dbReference>
<dbReference type="Gene3D" id="2.60.120.10">
    <property type="entry name" value="Jelly Rolls"/>
    <property type="match status" value="1"/>
</dbReference>
<dbReference type="InterPro" id="IPR020449">
    <property type="entry name" value="Tscrpt_reg_AraC-type_HTH"/>
</dbReference>
<dbReference type="InterPro" id="IPR018060">
    <property type="entry name" value="HTH_AraC"/>
</dbReference>
<dbReference type="Pfam" id="PF12833">
    <property type="entry name" value="HTH_18"/>
    <property type="match status" value="1"/>
</dbReference>
<feature type="domain" description="HTH araC/xylS-type" evidence="4">
    <location>
        <begin position="188"/>
        <end position="286"/>
    </location>
</feature>
<dbReference type="AlphaFoldDB" id="A0A2U1B0S1"/>
<comment type="caution">
    <text evidence="5">The sequence shown here is derived from an EMBL/GenBank/DDBJ whole genome shotgun (WGS) entry which is preliminary data.</text>
</comment>
<evidence type="ECO:0000259" key="4">
    <source>
        <dbReference type="PROSITE" id="PS01124"/>
    </source>
</evidence>
<dbReference type="RefSeq" id="WP_116542462.1">
    <property type="nucleotide sequence ID" value="NZ_QEKI01000003.1"/>
</dbReference>
<keyword evidence="2" id="KW-0238">DNA-binding</keyword>
<dbReference type="InterPro" id="IPR018062">
    <property type="entry name" value="HTH_AraC-typ_CS"/>
</dbReference>
<dbReference type="OrthoDB" id="792101at2"/>
<evidence type="ECO:0000256" key="1">
    <source>
        <dbReference type="ARBA" id="ARBA00023015"/>
    </source>
</evidence>
<evidence type="ECO:0000313" key="5">
    <source>
        <dbReference type="EMBL" id="PVY42289.1"/>
    </source>
</evidence>
<dbReference type="Gene3D" id="1.10.10.60">
    <property type="entry name" value="Homeodomain-like"/>
    <property type="match status" value="2"/>
</dbReference>
<protein>
    <submittedName>
        <fullName evidence="5">AraC family transcriptional regulator</fullName>
    </submittedName>
</protein>
<reference evidence="5 6" key="1">
    <citation type="submission" date="2018-04" db="EMBL/GenBank/DDBJ databases">
        <title>Genomic Encyclopedia of Type Strains, Phase IV (KMG-IV): sequencing the most valuable type-strain genomes for metagenomic binning, comparative biology and taxonomic classification.</title>
        <authorList>
            <person name="Goeker M."/>
        </authorList>
    </citation>
    <scope>NUCLEOTIDE SEQUENCE [LARGE SCALE GENOMIC DNA]</scope>
    <source>
        <strain evidence="5 6">DSM 100231</strain>
    </source>
</reference>
<organism evidence="5 6">
    <name type="scientific">Pontibacter virosus</name>
    <dbReference type="NCBI Taxonomy" id="1765052"/>
    <lineage>
        <taxon>Bacteria</taxon>
        <taxon>Pseudomonadati</taxon>
        <taxon>Bacteroidota</taxon>
        <taxon>Cytophagia</taxon>
        <taxon>Cytophagales</taxon>
        <taxon>Hymenobacteraceae</taxon>
        <taxon>Pontibacter</taxon>
    </lineage>
</organism>